<evidence type="ECO:0000256" key="6">
    <source>
        <dbReference type="SAM" id="MobiDB-lite"/>
    </source>
</evidence>
<keyword evidence="4" id="KW-0862">Zinc</keyword>
<dbReference type="InterPro" id="IPR036236">
    <property type="entry name" value="Znf_C2H2_sf"/>
</dbReference>
<keyword evidence="1" id="KW-0479">Metal-binding</keyword>
<evidence type="ECO:0000313" key="9">
    <source>
        <dbReference type="Proteomes" id="UP001642540"/>
    </source>
</evidence>
<feature type="domain" description="C2H2-type" evidence="7">
    <location>
        <begin position="725"/>
        <end position="753"/>
    </location>
</feature>
<evidence type="ECO:0000256" key="1">
    <source>
        <dbReference type="ARBA" id="ARBA00022723"/>
    </source>
</evidence>
<evidence type="ECO:0000259" key="7">
    <source>
        <dbReference type="PROSITE" id="PS50157"/>
    </source>
</evidence>
<reference evidence="8 9" key="1">
    <citation type="submission" date="2024-08" db="EMBL/GenBank/DDBJ databases">
        <authorList>
            <person name="Cucini C."/>
            <person name="Frati F."/>
        </authorList>
    </citation>
    <scope>NUCLEOTIDE SEQUENCE [LARGE SCALE GENOMIC DNA]</scope>
</reference>
<feature type="domain" description="C2H2-type" evidence="7">
    <location>
        <begin position="898"/>
        <end position="927"/>
    </location>
</feature>
<evidence type="ECO:0000256" key="5">
    <source>
        <dbReference type="PROSITE-ProRule" id="PRU00042"/>
    </source>
</evidence>
<evidence type="ECO:0000256" key="3">
    <source>
        <dbReference type="ARBA" id="ARBA00022771"/>
    </source>
</evidence>
<name>A0ABP1RZC3_9HEXA</name>
<comment type="caution">
    <text evidence="8">The sequence shown here is derived from an EMBL/GenBank/DDBJ whole genome shotgun (WGS) entry which is preliminary data.</text>
</comment>
<dbReference type="InterPro" id="IPR013087">
    <property type="entry name" value="Znf_C2H2_type"/>
</dbReference>
<dbReference type="PANTHER" id="PTHR24379:SF121">
    <property type="entry name" value="C2H2-TYPE DOMAIN-CONTAINING PROTEIN"/>
    <property type="match status" value="1"/>
</dbReference>
<dbReference type="Gene3D" id="3.30.160.60">
    <property type="entry name" value="Classic Zinc Finger"/>
    <property type="match status" value="7"/>
</dbReference>
<protein>
    <recommendedName>
        <fullName evidence="7">C2H2-type domain-containing protein</fullName>
    </recommendedName>
</protein>
<feature type="domain" description="C2H2-type" evidence="7">
    <location>
        <begin position="352"/>
        <end position="379"/>
    </location>
</feature>
<feature type="domain" description="C2H2-type" evidence="7">
    <location>
        <begin position="799"/>
        <end position="827"/>
    </location>
</feature>
<organism evidence="8 9">
    <name type="scientific">Orchesella dallaii</name>
    <dbReference type="NCBI Taxonomy" id="48710"/>
    <lineage>
        <taxon>Eukaryota</taxon>
        <taxon>Metazoa</taxon>
        <taxon>Ecdysozoa</taxon>
        <taxon>Arthropoda</taxon>
        <taxon>Hexapoda</taxon>
        <taxon>Collembola</taxon>
        <taxon>Entomobryomorpha</taxon>
        <taxon>Entomobryoidea</taxon>
        <taxon>Orchesellidae</taxon>
        <taxon>Orchesellinae</taxon>
        <taxon>Orchesella</taxon>
    </lineage>
</organism>
<dbReference type="SMART" id="SM00355">
    <property type="entry name" value="ZnF_C2H2"/>
    <property type="match status" value="13"/>
</dbReference>
<keyword evidence="3 5" id="KW-0863">Zinc-finger</keyword>
<dbReference type="Pfam" id="PF13912">
    <property type="entry name" value="zf-C2H2_6"/>
    <property type="match status" value="2"/>
</dbReference>
<evidence type="ECO:0000313" key="8">
    <source>
        <dbReference type="EMBL" id="CAL8139652.1"/>
    </source>
</evidence>
<feature type="domain" description="C2H2-type" evidence="7">
    <location>
        <begin position="446"/>
        <end position="473"/>
    </location>
</feature>
<dbReference type="Pfam" id="PF00096">
    <property type="entry name" value="zf-C2H2"/>
    <property type="match status" value="3"/>
</dbReference>
<gene>
    <name evidence="8" type="ORF">ODALV1_LOCUS27930</name>
</gene>
<feature type="region of interest" description="Disordered" evidence="6">
    <location>
        <begin position="972"/>
        <end position="999"/>
    </location>
</feature>
<proteinExistence type="predicted"/>
<evidence type="ECO:0000256" key="4">
    <source>
        <dbReference type="ARBA" id="ARBA00022833"/>
    </source>
</evidence>
<feature type="domain" description="C2H2-type" evidence="7">
    <location>
        <begin position="837"/>
        <end position="865"/>
    </location>
</feature>
<dbReference type="PROSITE" id="PS00028">
    <property type="entry name" value="ZINC_FINGER_C2H2_1"/>
    <property type="match status" value="12"/>
</dbReference>
<evidence type="ECO:0000256" key="2">
    <source>
        <dbReference type="ARBA" id="ARBA00022737"/>
    </source>
</evidence>
<feature type="domain" description="C2H2-type" evidence="7">
    <location>
        <begin position="867"/>
        <end position="895"/>
    </location>
</feature>
<feature type="domain" description="C2H2-type" evidence="7">
    <location>
        <begin position="764"/>
        <end position="792"/>
    </location>
</feature>
<feature type="domain" description="C2H2-type" evidence="7">
    <location>
        <begin position="605"/>
        <end position="632"/>
    </location>
</feature>
<dbReference type="PANTHER" id="PTHR24379">
    <property type="entry name" value="KRAB AND ZINC FINGER DOMAIN-CONTAINING"/>
    <property type="match status" value="1"/>
</dbReference>
<accession>A0ABP1RZC3</accession>
<dbReference type="Proteomes" id="UP001642540">
    <property type="component" value="Unassembled WGS sequence"/>
</dbReference>
<feature type="domain" description="C2H2-type" evidence="7">
    <location>
        <begin position="928"/>
        <end position="951"/>
    </location>
</feature>
<dbReference type="SUPFAM" id="SSF57667">
    <property type="entry name" value="beta-beta-alpha zinc fingers"/>
    <property type="match status" value="4"/>
</dbReference>
<keyword evidence="9" id="KW-1185">Reference proteome</keyword>
<sequence>MEPTNESLCVFCYKCIIQVKQEVEEIENNHIINPCTKFLTQISRYLNIKSTKREYDFLKKFSSLESPICEDCSKLGSSFCHLYTQWEFITLQMNWELKRFCDILQDSENTSSLSTAFRQKFEEDESGMDLLRLYIDIQLFRKQILKSGKLKAKSCSQPRVNLTRINNKHKCVPIRTNTFSTTREVQEGIDYEDNFKVSQSTHSPLPVFDCGKDVQDYEEEPPIEDTDWSYDFENHDETSEVPATACLHEDNSVNTEPLDYIDNNIILKIKTDCSEEDASSTNEVDDRSIDSLSLDTHTNVDENIITPSPNQFPCSPVAANTYCSLRPSDDAQDALPETTTLRKARKSLRALLKCIKCSKTFTNQSSLDSHIKTHDQLHEHSNDNSELEDFNDDNYDITSYNDIEFQSETESNNIEDDLLDKNEEGCAKAQQDITQRKRVHKSPGKYACDMCDKEFSHAPSLFRHKKMHNTDQNIQMHLMNDEKATTLSQDIPETQCRICSETFSCRAAVQKHRVITHNLRYYVDCQKCGQLYTNYHLFYIHRRRRTKNDSKCFTDDPELLKPAARPFFPYRQNPKGNKFCPHEECYEVFEFDELLNLHLKTHGKWNCQFCNKEFTKAHEMAWHEIEHTEEIEEKVSGKKNTGTQYSCTRCEEKGFTKQRLIAHILNVHLEIPSVSKEATQKVETKCPLCMKLFESVKGHQSTNAVINQHIKKVHDIEGMDPKDVFKCTVCDVPFVKLTFLNAHLKEIHNKTPAKQPDTNRSKKFECPICKKHLKGRGYIRSHMIVVHKQESSTVLPGDFPCDICGERFLKKRSLNFHKQRTHENKPWYQRSHEVGAFKCETCGKVYSSRLRLHLHNKFMHTPPKKVYCCETCGKIFKKSDRLQVHIQYAHMDRSTWRYVCPEEGCGKRLFTKQRLTDHIRTHTKEAPYLCYVCGGAFRYRQYLRTHLVKVHGPTAASALPAHTYTKPYDQIVREKQTAEESGEGEGNDKGVAESINTNQ</sequence>
<dbReference type="PROSITE" id="PS50157">
    <property type="entry name" value="ZINC_FINGER_C2H2_2"/>
    <property type="match status" value="10"/>
</dbReference>
<dbReference type="EMBL" id="CAXLJM020000129">
    <property type="protein sequence ID" value="CAL8139652.1"/>
    <property type="molecule type" value="Genomic_DNA"/>
</dbReference>
<keyword evidence="2" id="KW-0677">Repeat</keyword>